<evidence type="ECO:0000256" key="6">
    <source>
        <dbReference type="ARBA" id="ARBA00022692"/>
    </source>
</evidence>
<dbReference type="InterPro" id="IPR009866">
    <property type="entry name" value="NADH_UbQ_OxRdtase_NDUFB4_su"/>
</dbReference>
<keyword evidence="11 14" id="KW-0472">Membrane</keyword>
<sequence length="118" mass="13872">MGDGQVDASFEEKRAVAERAKLRAALKKEYIKQLTDPHRHASGEGGYLFDSGVQRFMSMRATMYDHFRPTLKGGIMWFSFVLFPIIGYGYFLNKKRREFDEKCRRGEIAYKDRLFKFI</sequence>
<proteinExistence type="inferred from homology"/>
<accession>A0ABM1BKX6</accession>
<keyword evidence="8" id="KW-0249">Electron transport</keyword>
<comment type="similarity">
    <text evidence="2">Belongs to the complex I NDUFB4 subunit family.</text>
</comment>
<dbReference type="Proteomes" id="UP000694941">
    <property type="component" value="Unplaced"/>
</dbReference>
<evidence type="ECO:0000256" key="3">
    <source>
        <dbReference type="ARBA" id="ARBA00018681"/>
    </source>
</evidence>
<keyword evidence="15" id="KW-1185">Reference proteome</keyword>
<evidence type="ECO:0000256" key="9">
    <source>
        <dbReference type="ARBA" id="ARBA00022989"/>
    </source>
</evidence>
<keyword evidence="7" id="KW-0999">Mitochondrion inner membrane</keyword>
<evidence type="ECO:0000313" key="16">
    <source>
        <dbReference type="RefSeq" id="XP_013784055.1"/>
    </source>
</evidence>
<protein>
    <recommendedName>
        <fullName evidence="3">NADH dehydrogenase [ubiquinone] 1 beta subcomplex subunit 4</fullName>
    </recommendedName>
    <alternativeName>
        <fullName evidence="12">Complex I-B15</fullName>
    </alternativeName>
    <alternativeName>
        <fullName evidence="13">NADH-ubiquinone oxidoreductase B15 subunit</fullName>
    </alternativeName>
</protein>
<evidence type="ECO:0000256" key="12">
    <source>
        <dbReference type="ARBA" id="ARBA00030212"/>
    </source>
</evidence>
<keyword evidence="6 14" id="KW-0812">Transmembrane</keyword>
<keyword evidence="9 14" id="KW-1133">Transmembrane helix</keyword>
<keyword evidence="4" id="KW-0813">Transport</keyword>
<evidence type="ECO:0000256" key="8">
    <source>
        <dbReference type="ARBA" id="ARBA00022982"/>
    </source>
</evidence>
<evidence type="ECO:0000256" key="13">
    <source>
        <dbReference type="ARBA" id="ARBA00030987"/>
    </source>
</evidence>
<evidence type="ECO:0000256" key="14">
    <source>
        <dbReference type="SAM" id="Phobius"/>
    </source>
</evidence>
<organism evidence="15 16">
    <name type="scientific">Limulus polyphemus</name>
    <name type="common">Atlantic horseshoe crab</name>
    <dbReference type="NCBI Taxonomy" id="6850"/>
    <lineage>
        <taxon>Eukaryota</taxon>
        <taxon>Metazoa</taxon>
        <taxon>Ecdysozoa</taxon>
        <taxon>Arthropoda</taxon>
        <taxon>Chelicerata</taxon>
        <taxon>Merostomata</taxon>
        <taxon>Xiphosura</taxon>
        <taxon>Limulidae</taxon>
        <taxon>Limulus</taxon>
    </lineage>
</organism>
<name>A0ABM1BKX6_LIMPO</name>
<dbReference type="GeneID" id="106468189"/>
<dbReference type="PANTHER" id="PTHR15469:SF0">
    <property type="entry name" value="NADH DEHYDROGENASE [UBIQUINONE] 1 BETA SUBCOMPLEX SUBUNIT 4"/>
    <property type="match status" value="1"/>
</dbReference>
<evidence type="ECO:0000256" key="10">
    <source>
        <dbReference type="ARBA" id="ARBA00023128"/>
    </source>
</evidence>
<evidence type="ECO:0000256" key="4">
    <source>
        <dbReference type="ARBA" id="ARBA00022448"/>
    </source>
</evidence>
<evidence type="ECO:0000256" key="11">
    <source>
        <dbReference type="ARBA" id="ARBA00023136"/>
    </source>
</evidence>
<keyword evidence="5" id="KW-0679">Respiratory chain</keyword>
<evidence type="ECO:0000256" key="1">
    <source>
        <dbReference type="ARBA" id="ARBA00004434"/>
    </source>
</evidence>
<comment type="subcellular location">
    <subcellularLocation>
        <location evidence="1">Mitochondrion inner membrane</location>
        <topology evidence="1">Single-pass membrane protein</topology>
    </subcellularLocation>
</comment>
<evidence type="ECO:0000256" key="2">
    <source>
        <dbReference type="ARBA" id="ARBA00007260"/>
    </source>
</evidence>
<gene>
    <name evidence="16" type="primary">LOC106468189</name>
</gene>
<dbReference type="Pfam" id="PF07225">
    <property type="entry name" value="NDUF_B4"/>
    <property type="match status" value="1"/>
</dbReference>
<keyword evidence="10" id="KW-0496">Mitochondrion</keyword>
<feature type="transmembrane region" description="Helical" evidence="14">
    <location>
        <begin position="74"/>
        <end position="92"/>
    </location>
</feature>
<reference evidence="16" key="1">
    <citation type="submission" date="2025-08" db="UniProtKB">
        <authorList>
            <consortium name="RefSeq"/>
        </authorList>
    </citation>
    <scope>IDENTIFICATION</scope>
    <source>
        <tissue evidence="16">Muscle</tissue>
    </source>
</reference>
<dbReference type="PANTHER" id="PTHR15469">
    <property type="entry name" value="NADH-UBIQUINONE OXIDOREDUCTASE B15 SUBUNIT"/>
    <property type="match status" value="1"/>
</dbReference>
<evidence type="ECO:0000256" key="5">
    <source>
        <dbReference type="ARBA" id="ARBA00022660"/>
    </source>
</evidence>
<evidence type="ECO:0000313" key="15">
    <source>
        <dbReference type="Proteomes" id="UP000694941"/>
    </source>
</evidence>
<dbReference type="RefSeq" id="XP_013784055.1">
    <property type="nucleotide sequence ID" value="XM_013928601.2"/>
</dbReference>
<evidence type="ECO:0000256" key="7">
    <source>
        <dbReference type="ARBA" id="ARBA00022792"/>
    </source>
</evidence>